<name>A0A2M7PME7_9BACT</name>
<keyword evidence="4 8" id="KW-0031">Aminopeptidase</keyword>
<proteinExistence type="inferred from homology"/>
<evidence type="ECO:0000256" key="7">
    <source>
        <dbReference type="ARBA" id="ARBA00023211"/>
    </source>
</evidence>
<dbReference type="EMBL" id="PFKO01000297">
    <property type="protein sequence ID" value="PIY31803.1"/>
    <property type="molecule type" value="Genomic_DNA"/>
</dbReference>
<dbReference type="EC" id="3.4.11.1" evidence="8"/>
<comment type="function">
    <text evidence="8">Presumably involved in the processing and regular turnover of intracellular proteins. Catalyzes the removal of unsubstituted N-terminal amino acids from various peptides.</text>
</comment>
<dbReference type="Gene3D" id="3.40.630.10">
    <property type="entry name" value="Zn peptidases"/>
    <property type="match status" value="1"/>
</dbReference>
<feature type="domain" description="Cytosol aminopeptidase" evidence="9">
    <location>
        <begin position="325"/>
        <end position="332"/>
    </location>
</feature>
<dbReference type="Gene3D" id="3.40.220.10">
    <property type="entry name" value="Leucine Aminopeptidase, subunit E, domain 1"/>
    <property type="match status" value="1"/>
</dbReference>
<keyword evidence="6 8" id="KW-0378">Hydrolase</keyword>
<dbReference type="HAMAP" id="MF_00181">
    <property type="entry name" value="Cytosol_peptidase_M17"/>
    <property type="match status" value="1"/>
</dbReference>
<protein>
    <recommendedName>
        <fullName evidence="8">Probable cytosol aminopeptidase</fullName>
        <ecNumber evidence="8">3.4.11.1</ecNumber>
    </recommendedName>
    <alternativeName>
        <fullName evidence="8">Leucine aminopeptidase</fullName>
        <shortName evidence="8">LAP</shortName>
        <ecNumber evidence="8">3.4.11.10</ecNumber>
    </alternativeName>
    <alternativeName>
        <fullName evidence="8">Leucyl aminopeptidase</fullName>
    </alternativeName>
</protein>
<feature type="active site" evidence="8">
    <location>
        <position position="257"/>
    </location>
</feature>
<dbReference type="InterPro" id="IPR000819">
    <property type="entry name" value="Peptidase_M17_C"/>
</dbReference>
<feature type="binding site" evidence="8">
    <location>
        <position position="327"/>
    </location>
    <ligand>
        <name>Mn(2+)</name>
        <dbReference type="ChEBI" id="CHEBI:29035"/>
        <label>1</label>
    </ligand>
</feature>
<dbReference type="InterPro" id="IPR011356">
    <property type="entry name" value="Leucine_aapep/pepB"/>
</dbReference>
<evidence type="ECO:0000256" key="1">
    <source>
        <dbReference type="ARBA" id="ARBA00000135"/>
    </source>
</evidence>
<dbReference type="RefSeq" id="WP_406608088.1">
    <property type="nucleotide sequence ID" value="NZ_PFKO01000297.1"/>
</dbReference>
<evidence type="ECO:0000256" key="3">
    <source>
        <dbReference type="ARBA" id="ARBA00009528"/>
    </source>
</evidence>
<evidence type="ECO:0000256" key="2">
    <source>
        <dbReference type="ARBA" id="ARBA00000967"/>
    </source>
</evidence>
<comment type="cofactor">
    <cofactor evidence="8">
        <name>Mn(2+)</name>
        <dbReference type="ChEBI" id="CHEBI:29035"/>
    </cofactor>
    <text evidence="8">Binds 2 manganese ions per subunit.</text>
</comment>
<evidence type="ECO:0000313" key="10">
    <source>
        <dbReference type="EMBL" id="PIY31803.1"/>
    </source>
</evidence>
<dbReference type="PANTHER" id="PTHR11963:SF23">
    <property type="entry name" value="CYTOSOL AMINOPEPTIDASE"/>
    <property type="match status" value="1"/>
</dbReference>
<evidence type="ECO:0000256" key="4">
    <source>
        <dbReference type="ARBA" id="ARBA00022438"/>
    </source>
</evidence>
<comment type="caution">
    <text evidence="10">The sequence shown here is derived from an EMBL/GenBank/DDBJ whole genome shotgun (WGS) entry which is preliminary data.</text>
</comment>
<sequence>MEFFNTPSSFKGQLDVRGFMLFENSDLPEEVAPYSHLAAQWRKKGFLQFIPCAEGSVRWLAVIGLGQKPEKRLAQSTLYRNMTAEFVRKGTTMNLSSFALILPEEPDDLMSRAVAEGAVLGNYRFTKYRTTNSFPVAQCEHFCLDRGDLAAITQGKHVAEAQIYARNLANEPGNVISPLTMASIARDIATRHEMEITILDEHEIQEKGLLALWHVGKGSKTPPRLVHMVYKPKGTPLGKIALVGKSVTFDSGGLCIKTREGIKTMKGDKSGACNVLGIMNALPELQCPYEVHGLFGAVENMPDGNAYRPDDIIKAMNGKTIEIKNTDAEGRVTLADMLAYTSTLKPDAIIDIATLTGAAVTALGNYTAGLVSDWDDLIRELLEAADKAGERFHRFIMDDEKLREQINTPNADVANSGGPGGGVITAGMFLREFVDPLIPWAHMDIAAVDYYDKEFDCYGIGASAFSLRTCLEYLMKPIFK</sequence>
<comment type="catalytic activity">
    <reaction evidence="2 8">
        <text>Release of an N-terminal amino acid, preferentially leucine, but not glutamic or aspartic acids.</text>
        <dbReference type="EC" id="3.4.11.10"/>
    </reaction>
</comment>
<accession>A0A2M7PME7</accession>
<feature type="binding site" evidence="8">
    <location>
        <position position="329"/>
    </location>
    <ligand>
        <name>Mn(2+)</name>
        <dbReference type="ChEBI" id="CHEBI:29035"/>
        <label>2</label>
    </ligand>
</feature>
<dbReference type="InterPro" id="IPR008283">
    <property type="entry name" value="Peptidase_M17_N"/>
</dbReference>
<dbReference type="Pfam" id="PF02789">
    <property type="entry name" value="Peptidase_M17_N"/>
    <property type="match status" value="1"/>
</dbReference>
<evidence type="ECO:0000256" key="8">
    <source>
        <dbReference type="HAMAP-Rule" id="MF_00181"/>
    </source>
</evidence>
<dbReference type="CDD" id="cd00433">
    <property type="entry name" value="Peptidase_M17"/>
    <property type="match status" value="1"/>
</dbReference>
<evidence type="ECO:0000259" key="9">
    <source>
        <dbReference type="PROSITE" id="PS00631"/>
    </source>
</evidence>
<dbReference type="GO" id="GO:0005737">
    <property type="term" value="C:cytoplasm"/>
    <property type="evidence" value="ECO:0007669"/>
    <property type="project" value="UniProtKB-SubCell"/>
</dbReference>
<evidence type="ECO:0000256" key="5">
    <source>
        <dbReference type="ARBA" id="ARBA00022670"/>
    </source>
</evidence>
<keyword evidence="7 8" id="KW-0464">Manganese</keyword>
<evidence type="ECO:0000256" key="6">
    <source>
        <dbReference type="ARBA" id="ARBA00022801"/>
    </source>
</evidence>
<dbReference type="PANTHER" id="PTHR11963">
    <property type="entry name" value="LEUCINE AMINOPEPTIDASE-RELATED"/>
    <property type="match status" value="1"/>
</dbReference>
<dbReference type="InterPro" id="IPR043472">
    <property type="entry name" value="Macro_dom-like"/>
</dbReference>
<dbReference type="InterPro" id="IPR023042">
    <property type="entry name" value="Peptidase_M17_leu_NH2_pept"/>
</dbReference>
<dbReference type="PRINTS" id="PR00481">
    <property type="entry name" value="LAMNOPPTDASE"/>
</dbReference>
<gene>
    <name evidence="8" type="primary">pepA</name>
    <name evidence="10" type="ORF">COZ07_08020</name>
</gene>
<dbReference type="SUPFAM" id="SSF52949">
    <property type="entry name" value="Macro domain-like"/>
    <property type="match status" value="1"/>
</dbReference>
<feature type="active site" evidence="8">
    <location>
        <position position="331"/>
    </location>
</feature>
<keyword evidence="8" id="KW-0963">Cytoplasm</keyword>
<reference evidence="10 11" key="1">
    <citation type="submission" date="2017-09" db="EMBL/GenBank/DDBJ databases">
        <title>Depth-based differentiation of microbial function through sediment-hosted aquifers and enrichment of novel symbionts in the deep terrestrial subsurface.</title>
        <authorList>
            <person name="Probst A.J."/>
            <person name="Ladd B."/>
            <person name="Jarett J.K."/>
            <person name="Geller-Mcgrath D.E."/>
            <person name="Sieber C.M."/>
            <person name="Emerson J.B."/>
            <person name="Anantharaman K."/>
            <person name="Thomas B.C."/>
            <person name="Malmstrom R."/>
            <person name="Stieglmeier M."/>
            <person name="Klingl A."/>
            <person name="Woyke T."/>
            <person name="Ryan C.M."/>
            <person name="Banfield J.F."/>
        </authorList>
    </citation>
    <scope>NUCLEOTIDE SEQUENCE [LARGE SCALE GENOMIC DNA]</scope>
    <source>
        <strain evidence="10">CG_4_10_14_3_um_filter_34_13</strain>
    </source>
</reference>
<dbReference type="Proteomes" id="UP000230646">
    <property type="component" value="Unassembled WGS sequence"/>
</dbReference>
<dbReference type="AlphaFoldDB" id="A0A2M7PME7"/>
<dbReference type="SUPFAM" id="SSF53187">
    <property type="entry name" value="Zn-dependent exopeptidases"/>
    <property type="match status" value="1"/>
</dbReference>
<dbReference type="GO" id="GO:0006508">
    <property type="term" value="P:proteolysis"/>
    <property type="evidence" value="ECO:0007669"/>
    <property type="project" value="UniProtKB-KW"/>
</dbReference>
<feature type="binding site" evidence="8">
    <location>
        <position position="250"/>
    </location>
    <ligand>
        <name>Mn(2+)</name>
        <dbReference type="ChEBI" id="CHEBI:29035"/>
        <label>2</label>
    </ligand>
</feature>
<keyword evidence="8" id="KW-0479">Metal-binding</keyword>
<dbReference type="Pfam" id="PF00883">
    <property type="entry name" value="Peptidase_M17"/>
    <property type="match status" value="1"/>
</dbReference>
<feature type="binding site" evidence="8">
    <location>
        <position position="245"/>
    </location>
    <ligand>
        <name>Mn(2+)</name>
        <dbReference type="ChEBI" id="CHEBI:29035"/>
        <label>2</label>
    </ligand>
</feature>
<comment type="catalytic activity">
    <reaction evidence="1 8">
        <text>Release of an N-terminal amino acid, Xaa-|-Yaa-, in which Xaa is preferably Leu, but may be other amino acids including Pro although not Arg or Lys, and Yaa may be Pro. Amino acid amides and methyl esters are also readily hydrolyzed, but rates on arylamides are exceedingly low.</text>
        <dbReference type="EC" id="3.4.11.1"/>
    </reaction>
</comment>
<keyword evidence="5 8" id="KW-0645">Protease</keyword>
<dbReference type="PROSITE" id="PS00631">
    <property type="entry name" value="CYTOSOL_AP"/>
    <property type="match status" value="1"/>
</dbReference>
<dbReference type="EC" id="3.4.11.10" evidence="8"/>
<feature type="binding site" evidence="8">
    <location>
        <position position="250"/>
    </location>
    <ligand>
        <name>Mn(2+)</name>
        <dbReference type="ChEBI" id="CHEBI:29035"/>
        <label>1</label>
    </ligand>
</feature>
<organism evidence="10 11">
    <name type="scientific">Candidatus Infernicultor aquiphilus</name>
    <dbReference type="NCBI Taxonomy" id="1805029"/>
    <lineage>
        <taxon>Bacteria</taxon>
        <taxon>Pseudomonadati</taxon>
        <taxon>Atribacterota</taxon>
        <taxon>Candidatus Phoenicimicrobiia</taxon>
        <taxon>Candidatus Pheonicimicrobiales</taxon>
        <taxon>Candidatus Phoenicimicrobiaceae</taxon>
        <taxon>Candidatus Infernicultor</taxon>
    </lineage>
</organism>
<feature type="binding site" evidence="8">
    <location>
        <position position="268"/>
    </location>
    <ligand>
        <name>Mn(2+)</name>
        <dbReference type="ChEBI" id="CHEBI:29035"/>
        <label>2</label>
    </ligand>
</feature>
<comment type="similarity">
    <text evidence="3 8">Belongs to the peptidase M17 family.</text>
</comment>
<dbReference type="GO" id="GO:0030145">
    <property type="term" value="F:manganese ion binding"/>
    <property type="evidence" value="ECO:0007669"/>
    <property type="project" value="UniProtKB-UniRule"/>
</dbReference>
<dbReference type="GO" id="GO:0070006">
    <property type="term" value="F:metalloaminopeptidase activity"/>
    <property type="evidence" value="ECO:0007669"/>
    <property type="project" value="InterPro"/>
</dbReference>
<comment type="subcellular location">
    <subcellularLocation>
        <location evidence="8">Cytoplasm</location>
    </subcellularLocation>
</comment>
<feature type="binding site" evidence="8">
    <location>
        <position position="329"/>
    </location>
    <ligand>
        <name>Mn(2+)</name>
        <dbReference type="ChEBI" id="CHEBI:29035"/>
        <label>1</label>
    </ligand>
</feature>
<evidence type="ECO:0000313" key="11">
    <source>
        <dbReference type="Proteomes" id="UP000230646"/>
    </source>
</evidence>